<dbReference type="GO" id="GO:0005829">
    <property type="term" value="C:cytosol"/>
    <property type="evidence" value="ECO:0007669"/>
    <property type="project" value="TreeGrafter"/>
</dbReference>
<organism evidence="7 8">
    <name type="scientific">Oceanicola granulosus (strain ATCC BAA-861 / DSM 15982 / KCTC 12143 / HTCC2516)</name>
    <dbReference type="NCBI Taxonomy" id="314256"/>
    <lineage>
        <taxon>Bacteria</taxon>
        <taxon>Pseudomonadati</taxon>
        <taxon>Pseudomonadota</taxon>
        <taxon>Alphaproteobacteria</taxon>
        <taxon>Rhodobacterales</taxon>
        <taxon>Roseobacteraceae</taxon>
        <taxon>Oceanicola</taxon>
    </lineage>
</organism>
<dbReference type="PANTHER" id="PTHR38097:SF2">
    <property type="entry name" value="DNA-BINDING PROTEIN STPA"/>
    <property type="match status" value="1"/>
</dbReference>
<dbReference type="GO" id="GO:0001217">
    <property type="term" value="F:DNA-binding transcription repressor activity"/>
    <property type="evidence" value="ECO:0007669"/>
    <property type="project" value="TreeGrafter"/>
</dbReference>
<dbReference type="AlphaFoldDB" id="Q2CI47"/>
<evidence type="ECO:0000259" key="6">
    <source>
        <dbReference type="SMART" id="SM00528"/>
    </source>
</evidence>
<feature type="domain" description="DNA-binding protein H-NS-like C-terminal" evidence="6">
    <location>
        <begin position="54"/>
        <end position="100"/>
    </location>
</feature>
<keyword evidence="3" id="KW-0963">Cytoplasm</keyword>
<sequence length="100" mass="11076">MTRKDLEALKRDIDRQLEKLAKDERKLALEAAEKAAREHGYSLSELTAAGGAKKGKSGSVNPPKYRNPDNPDQTWTGKGRRPDWIKAAEAKGVDISTMQI</sequence>
<dbReference type="SMART" id="SM00528">
    <property type="entry name" value="HNS"/>
    <property type="match status" value="1"/>
</dbReference>
<keyword evidence="8" id="KW-1185">Reference proteome</keyword>
<gene>
    <name evidence="7" type="ORF">OG2516_08037</name>
</gene>
<dbReference type="EMBL" id="AAOT01000004">
    <property type="protein sequence ID" value="EAR52411.1"/>
    <property type="molecule type" value="Genomic_DNA"/>
</dbReference>
<dbReference type="HOGENOM" id="CLU_117503_1_2_5"/>
<evidence type="ECO:0000256" key="4">
    <source>
        <dbReference type="ARBA" id="ARBA00023125"/>
    </source>
</evidence>
<evidence type="ECO:0000256" key="2">
    <source>
        <dbReference type="ARBA" id="ARBA00010610"/>
    </source>
</evidence>
<dbReference type="Gene3D" id="4.10.430.10">
    <property type="entry name" value="Histone-like protein H-NS, C-terminal domain"/>
    <property type="match status" value="1"/>
</dbReference>
<accession>Q2CI47</accession>
<evidence type="ECO:0000256" key="5">
    <source>
        <dbReference type="SAM" id="MobiDB-lite"/>
    </source>
</evidence>
<evidence type="ECO:0000256" key="1">
    <source>
        <dbReference type="ARBA" id="ARBA00004453"/>
    </source>
</evidence>
<reference evidence="7 8" key="1">
    <citation type="journal article" date="2010" name="J. Bacteriol.">
        <title>Genome sequences of Oceanicola granulosus HTCC2516(T) and Oceanicola batsensis HTCC2597(TDelta).</title>
        <authorList>
            <person name="Thrash J.C."/>
            <person name="Cho J.C."/>
            <person name="Vergin K.L."/>
            <person name="Giovannoni S.J."/>
        </authorList>
    </citation>
    <scope>NUCLEOTIDE SEQUENCE [LARGE SCALE GENOMIC DNA]</scope>
    <source>
        <strain evidence="8">ATCC BAA-861 / DSM 15982 / KCTC 12143 / HTCC2516</strain>
    </source>
</reference>
<comment type="similarity">
    <text evidence="2">Belongs to the histone-like protein H-NS family.</text>
</comment>
<dbReference type="eggNOG" id="COG2916">
    <property type="taxonomic scope" value="Bacteria"/>
</dbReference>
<dbReference type="GO" id="GO:0003680">
    <property type="term" value="F:minor groove of adenine-thymine-rich DNA binding"/>
    <property type="evidence" value="ECO:0007669"/>
    <property type="project" value="TreeGrafter"/>
</dbReference>
<dbReference type="PANTHER" id="PTHR38097">
    <property type="match status" value="1"/>
</dbReference>
<protein>
    <submittedName>
        <fullName evidence="7">DNA-binding protein, H-NS family protein</fullName>
    </submittedName>
</protein>
<dbReference type="GO" id="GO:0000976">
    <property type="term" value="F:transcription cis-regulatory region binding"/>
    <property type="evidence" value="ECO:0007669"/>
    <property type="project" value="TreeGrafter"/>
</dbReference>
<dbReference type="SUPFAM" id="SSF81273">
    <property type="entry name" value="H-NS histone-like proteins"/>
    <property type="match status" value="1"/>
</dbReference>
<keyword evidence="4 7" id="KW-0238">DNA-binding</keyword>
<name>Q2CI47_OCEGH</name>
<proteinExistence type="inferred from homology"/>
<dbReference type="Proteomes" id="UP000003635">
    <property type="component" value="Unassembled WGS sequence"/>
</dbReference>
<dbReference type="InterPro" id="IPR037150">
    <property type="entry name" value="H-NS_C_dom_sf"/>
</dbReference>
<comment type="caution">
    <text evidence="7">The sequence shown here is derived from an EMBL/GenBank/DDBJ whole genome shotgun (WGS) entry which is preliminary data.</text>
</comment>
<dbReference type="Pfam" id="PF00816">
    <property type="entry name" value="Histone_HNS"/>
    <property type="match status" value="1"/>
</dbReference>
<evidence type="ECO:0000256" key="3">
    <source>
        <dbReference type="ARBA" id="ARBA00022490"/>
    </source>
</evidence>
<dbReference type="STRING" id="314256.OG2516_08037"/>
<dbReference type="GO" id="GO:0009295">
    <property type="term" value="C:nucleoid"/>
    <property type="evidence" value="ECO:0007669"/>
    <property type="project" value="UniProtKB-SubCell"/>
</dbReference>
<dbReference type="GO" id="GO:0003681">
    <property type="term" value="F:bent DNA binding"/>
    <property type="evidence" value="ECO:0007669"/>
    <property type="project" value="TreeGrafter"/>
</dbReference>
<dbReference type="GO" id="GO:0032993">
    <property type="term" value="C:protein-DNA complex"/>
    <property type="evidence" value="ECO:0007669"/>
    <property type="project" value="TreeGrafter"/>
</dbReference>
<comment type="subcellular location">
    <subcellularLocation>
        <location evidence="1">Cytoplasm</location>
        <location evidence="1">Nucleoid</location>
    </subcellularLocation>
</comment>
<evidence type="ECO:0000313" key="7">
    <source>
        <dbReference type="EMBL" id="EAR52411.1"/>
    </source>
</evidence>
<feature type="region of interest" description="Disordered" evidence="5">
    <location>
        <begin position="37"/>
        <end position="83"/>
    </location>
</feature>
<dbReference type="InterPro" id="IPR027444">
    <property type="entry name" value="H-NS_C_dom"/>
</dbReference>
<evidence type="ECO:0000313" key="8">
    <source>
        <dbReference type="Proteomes" id="UP000003635"/>
    </source>
</evidence>